<dbReference type="Pfam" id="PF02298">
    <property type="entry name" value="Cu_bind_like"/>
    <property type="match status" value="1"/>
</dbReference>
<keyword evidence="2" id="KW-0813">Transport</keyword>
<keyword evidence="16" id="KW-1185">Reference proteome</keyword>
<dbReference type="Gene3D" id="2.60.40.420">
    <property type="entry name" value="Cupredoxins - blue copper proteins"/>
    <property type="match status" value="1"/>
</dbReference>
<evidence type="ECO:0000256" key="6">
    <source>
        <dbReference type="ARBA" id="ARBA00022982"/>
    </source>
</evidence>
<keyword evidence="7" id="KW-1133">Transmembrane helix</keyword>
<gene>
    <name evidence="15" type="ORF">A4U43_C07F27520</name>
    <name evidence="14" type="ORF">A4U43_UnF6370</name>
</gene>
<dbReference type="PANTHER" id="PTHR33021:SF408">
    <property type="entry name" value="PHYTOCYANIN DOMAIN-CONTAINING PROTEIN"/>
    <property type="match status" value="1"/>
</dbReference>
<comment type="subcellular location">
    <subcellularLocation>
        <location evidence="1">Membrane</location>
        <topology evidence="1">Single-pass type I membrane protein</topology>
    </subcellularLocation>
</comment>
<keyword evidence="8" id="KW-0186">Copper</keyword>
<evidence type="ECO:0000256" key="10">
    <source>
        <dbReference type="ARBA" id="ARBA00023157"/>
    </source>
</evidence>
<keyword evidence="6" id="KW-0249">Electron transport</keyword>
<dbReference type="EMBL" id="KV863662">
    <property type="protein sequence ID" value="ONK55211.1"/>
    <property type="molecule type" value="Genomic_DNA"/>
</dbReference>
<reference evidence="14" key="1">
    <citation type="submission" date="2016-10" db="EMBL/GenBank/DDBJ databases">
        <title>The evolution of sex chromosomes in Asparagus.</title>
        <authorList>
            <person name="Leebens-Mack J."/>
            <person name="Bowers J."/>
            <person name="Harkess A."/>
            <person name="Ayyampalayam S."/>
        </authorList>
    </citation>
    <scope>NUCLEOTIDE SEQUENCE [LARGE SCALE GENOMIC DNA]</scope>
    <source>
        <tissue evidence="14">Spear</tissue>
    </source>
</reference>
<evidence type="ECO:0000256" key="12">
    <source>
        <dbReference type="SAM" id="SignalP"/>
    </source>
</evidence>
<dbReference type="Proteomes" id="UP000243459">
    <property type="component" value="Chromosome 7"/>
</dbReference>
<evidence type="ECO:0000256" key="5">
    <source>
        <dbReference type="ARBA" id="ARBA00022729"/>
    </source>
</evidence>
<evidence type="ECO:0000256" key="4">
    <source>
        <dbReference type="ARBA" id="ARBA00022723"/>
    </source>
</evidence>
<dbReference type="GO" id="GO:0005886">
    <property type="term" value="C:plasma membrane"/>
    <property type="evidence" value="ECO:0007669"/>
    <property type="project" value="TreeGrafter"/>
</dbReference>
<evidence type="ECO:0000313" key="15">
    <source>
        <dbReference type="EMBL" id="ONK64575.1"/>
    </source>
</evidence>
<sequence length="165" mass="17667">MALKFMLVIMTVAAMAAIFTNVAEATEFMVGDDEGWAKGVNYTAWTEGKEFFVGDTIVFMYDQGAHNVYKVTGPEFRSCQVPKNGQALSSGNDAVKLVTPGKKWYICGFPGHCDGGQKVIINVQVRSDTLPSPGPTAPETGAGSSISPTSVVLFAVLAFLTRVFM</sequence>
<keyword evidence="5 12" id="KW-0732">Signal</keyword>
<evidence type="ECO:0000313" key="14">
    <source>
        <dbReference type="EMBL" id="ONK55211.1"/>
    </source>
</evidence>
<keyword evidence="4" id="KW-0479">Metal-binding</keyword>
<name>A0A1R3L6G3_ASPOF</name>
<dbReference type="OMA" id="MATHCAE"/>
<dbReference type="PROSITE" id="PS51485">
    <property type="entry name" value="PHYTOCYANIN"/>
    <property type="match status" value="1"/>
</dbReference>
<keyword evidence="10" id="KW-1015">Disulfide bond</keyword>
<evidence type="ECO:0000256" key="7">
    <source>
        <dbReference type="ARBA" id="ARBA00022989"/>
    </source>
</evidence>
<evidence type="ECO:0000256" key="2">
    <source>
        <dbReference type="ARBA" id="ARBA00022448"/>
    </source>
</evidence>
<dbReference type="GO" id="GO:0046872">
    <property type="term" value="F:metal ion binding"/>
    <property type="evidence" value="ECO:0007669"/>
    <property type="project" value="UniProtKB-KW"/>
</dbReference>
<dbReference type="InterPro" id="IPR039391">
    <property type="entry name" value="Phytocyanin-like"/>
</dbReference>
<evidence type="ECO:0000256" key="8">
    <source>
        <dbReference type="ARBA" id="ARBA00023008"/>
    </source>
</evidence>
<protein>
    <recommendedName>
        <fullName evidence="13">Phytocyanin domain-containing protein</fullName>
    </recommendedName>
</protein>
<organism evidence="14 16">
    <name type="scientific">Asparagus officinalis</name>
    <name type="common">Garden asparagus</name>
    <dbReference type="NCBI Taxonomy" id="4686"/>
    <lineage>
        <taxon>Eukaryota</taxon>
        <taxon>Viridiplantae</taxon>
        <taxon>Streptophyta</taxon>
        <taxon>Embryophyta</taxon>
        <taxon>Tracheophyta</taxon>
        <taxon>Spermatophyta</taxon>
        <taxon>Magnoliopsida</taxon>
        <taxon>Liliopsida</taxon>
        <taxon>Asparagales</taxon>
        <taxon>Asparagaceae</taxon>
        <taxon>Asparagoideae</taxon>
        <taxon>Asparagus</taxon>
    </lineage>
</organism>
<accession>A0A1R3L6G3</accession>
<dbReference type="AlphaFoldDB" id="A0A1R3L6G3"/>
<dbReference type="GO" id="GO:0009610">
    <property type="term" value="P:response to symbiotic fungus"/>
    <property type="evidence" value="ECO:0007669"/>
    <property type="project" value="UniProtKB-ARBA"/>
</dbReference>
<evidence type="ECO:0000256" key="3">
    <source>
        <dbReference type="ARBA" id="ARBA00022692"/>
    </source>
</evidence>
<dbReference type="InterPro" id="IPR008972">
    <property type="entry name" value="Cupredoxin"/>
</dbReference>
<keyword evidence="11" id="KW-0325">Glycoprotein</keyword>
<dbReference type="PANTHER" id="PTHR33021">
    <property type="entry name" value="BLUE COPPER PROTEIN"/>
    <property type="match status" value="1"/>
</dbReference>
<evidence type="ECO:0000256" key="11">
    <source>
        <dbReference type="ARBA" id="ARBA00023180"/>
    </source>
</evidence>
<dbReference type="EMBL" id="CM007387">
    <property type="protein sequence ID" value="ONK64575.1"/>
    <property type="molecule type" value="Genomic_DNA"/>
</dbReference>
<feature type="domain" description="Phytocyanin" evidence="13">
    <location>
        <begin position="26"/>
        <end position="125"/>
    </location>
</feature>
<evidence type="ECO:0000259" key="13">
    <source>
        <dbReference type="PROSITE" id="PS51485"/>
    </source>
</evidence>
<evidence type="ECO:0000256" key="1">
    <source>
        <dbReference type="ARBA" id="ARBA00004479"/>
    </source>
</evidence>
<evidence type="ECO:0000256" key="9">
    <source>
        <dbReference type="ARBA" id="ARBA00023136"/>
    </source>
</evidence>
<feature type="signal peptide" evidence="12">
    <location>
        <begin position="1"/>
        <end position="25"/>
    </location>
</feature>
<dbReference type="Gramene" id="ONK64575">
    <property type="protein sequence ID" value="ONK64575"/>
    <property type="gene ID" value="A4U43_C07F27520"/>
</dbReference>
<reference evidence="16" key="2">
    <citation type="journal article" date="2017" name="Nat. Commun.">
        <title>The asparagus genome sheds light on the origin and evolution of a young Y chromosome.</title>
        <authorList>
            <person name="Harkess A."/>
            <person name="Zhou J."/>
            <person name="Xu C."/>
            <person name="Bowers J.E."/>
            <person name="Van der Hulst R."/>
            <person name="Ayyampalayam S."/>
            <person name="Mercati F."/>
            <person name="Riccardi P."/>
            <person name="McKain M.R."/>
            <person name="Kakrana A."/>
            <person name="Tang H."/>
            <person name="Ray J."/>
            <person name="Groenendijk J."/>
            <person name="Arikit S."/>
            <person name="Mathioni S.M."/>
            <person name="Nakano M."/>
            <person name="Shan H."/>
            <person name="Telgmann-Rauber A."/>
            <person name="Kanno A."/>
            <person name="Yue Z."/>
            <person name="Chen H."/>
            <person name="Li W."/>
            <person name="Chen Y."/>
            <person name="Xu X."/>
            <person name="Zhang Y."/>
            <person name="Luo S."/>
            <person name="Chen H."/>
            <person name="Gao J."/>
            <person name="Mao Z."/>
            <person name="Pires J.C."/>
            <person name="Luo M."/>
            <person name="Kudrna D."/>
            <person name="Wing R.A."/>
            <person name="Meyers B.C."/>
            <person name="Yi K."/>
            <person name="Kong H."/>
            <person name="Lavrijsen P."/>
            <person name="Sunseri F."/>
            <person name="Falavigna A."/>
            <person name="Ye Y."/>
            <person name="Leebens-Mack J.H."/>
            <person name="Chen G."/>
        </authorList>
    </citation>
    <scope>NUCLEOTIDE SEQUENCE [LARGE SCALE GENOMIC DNA]</scope>
    <source>
        <strain evidence="16">cv. DH0086</strain>
    </source>
</reference>
<dbReference type="GO" id="GO:0009055">
    <property type="term" value="F:electron transfer activity"/>
    <property type="evidence" value="ECO:0007669"/>
    <property type="project" value="InterPro"/>
</dbReference>
<keyword evidence="9" id="KW-0472">Membrane</keyword>
<dbReference type="FunFam" id="2.60.40.420:FF:000067">
    <property type="entry name" value="Cupredoxin superfamily protein"/>
    <property type="match status" value="1"/>
</dbReference>
<proteinExistence type="predicted"/>
<dbReference type="CDD" id="cd04216">
    <property type="entry name" value="Phytocyanin"/>
    <property type="match status" value="1"/>
</dbReference>
<dbReference type="InterPro" id="IPR003245">
    <property type="entry name" value="Phytocyanin_dom"/>
</dbReference>
<keyword evidence="3" id="KW-0812">Transmembrane</keyword>
<feature type="chain" id="PRO_5041054260" description="Phytocyanin domain-containing protein" evidence="12">
    <location>
        <begin position="26"/>
        <end position="165"/>
    </location>
</feature>
<dbReference type="SUPFAM" id="SSF49503">
    <property type="entry name" value="Cupredoxins"/>
    <property type="match status" value="1"/>
</dbReference>
<dbReference type="Gramene" id="ONK55211">
    <property type="protein sequence ID" value="ONK55211"/>
    <property type="gene ID" value="A4U43_UnF6370"/>
</dbReference>
<evidence type="ECO:0000313" key="16">
    <source>
        <dbReference type="Proteomes" id="UP000243459"/>
    </source>
</evidence>